<keyword evidence="16 37" id="KW-0631">Potassium channel</keyword>
<evidence type="ECO:0000256" key="27">
    <source>
        <dbReference type="ARBA" id="ARBA00023329"/>
    </source>
</evidence>
<evidence type="ECO:0000256" key="2">
    <source>
        <dbReference type="ARBA" id="ARBA00004172"/>
    </source>
</evidence>
<dbReference type="InterPro" id="IPR003092">
    <property type="entry name" value="2pore_dom_K_chnl_TASK"/>
</dbReference>
<evidence type="ECO:0000256" key="10">
    <source>
        <dbReference type="ARBA" id="ARBA00022448"/>
    </source>
</evidence>
<evidence type="ECO:0000256" key="15">
    <source>
        <dbReference type="ARBA" id="ARBA00022753"/>
    </source>
</evidence>
<keyword evidence="27" id="KW-0968">Cytoplasmic vesicle</keyword>
<dbReference type="PRINTS" id="PR01586">
    <property type="entry name" value="TWIKCHANNEL"/>
</dbReference>
<comment type="catalytic activity">
    <reaction evidence="34">
        <text>Rb(+)(in) = Rb(+)(out)</text>
        <dbReference type="Rhea" id="RHEA:78547"/>
        <dbReference type="ChEBI" id="CHEBI:49847"/>
    </reaction>
</comment>
<dbReference type="GO" id="GO:0005267">
    <property type="term" value="F:potassium channel activity"/>
    <property type="evidence" value="ECO:0007669"/>
    <property type="project" value="UniProtKB-UniRule"/>
</dbReference>
<evidence type="ECO:0000256" key="28">
    <source>
        <dbReference type="ARBA" id="ARBA00024167"/>
    </source>
</evidence>
<evidence type="ECO:0000256" key="40">
    <source>
        <dbReference type="SAM" id="MobiDB-lite"/>
    </source>
</evidence>
<keyword evidence="26 39" id="KW-0407">Ion channel</keyword>
<evidence type="ECO:0000256" key="24">
    <source>
        <dbReference type="ARBA" id="ARBA00023180"/>
    </source>
</evidence>
<evidence type="ECO:0000256" key="33">
    <source>
        <dbReference type="ARBA" id="ARBA00044635"/>
    </source>
</evidence>
<evidence type="ECO:0000256" key="4">
    <source>
        <dbReference type="ARBA" id="ARBA00004279"/>
    </source>
</evidence>
<accession>A0ABD0KNQ4</accession>
<keyword evidence="19 41" id="KW-1133">Transmembrane helix</keyword>
<comment type="similarity">
    <text evidence="8 39">Belongs to the two pore domain potassium channel (TC 1.A.1.8) family.</text>
</comment>
<dbReference type="GO" id="GO:0016324">
    <property type="term" value="C:apical plasma membrane"/>
    <property type="evidence" value="ECO:0007669"/>
    <property type="project" value="UniProtKB-SubCell"/>
</dbReference>
<dbReference type="PRINTS" id="PR01333">
    <property type="entry name" value="2POREKCHANEL"/>
</dbReference>
<keyword evidence="23" id="KW-1015">Disulfide bond</keyword>
<evidence type="ECO:0000256" key="21">
    <source>
        <dbReference type="ARBA" id="ARBA00023065"/>
    </source>
</evidence>
<evidence type="ECO:0000256" key="38">
    <source>
        <dbReference type="PIRSR" id="PIRSR038061-1"/>
    </source>
</evidence>
<evidence type="ECO:0000256" key="35">
    <source>
        <dbReference type="ARBA" id="ARBA00044691"/>
    </source>
</evidence>
<comment type="caution">
    <text evidence="43">The sequence shown here is derived from an EMBL/GenBank/DDBJ whole genome shotgun (WGS) entry which is preliminary data.</text>
</comment>
<gene>
    <name evidence="43" type="ORF">BaRGS_00020126</name>
</gene>
<evidence type="ECO:0000256" key="8">
    <source>
        <dbReference type="ARBA" id="ARBA00006666"/>
    </source>
</evidence>
<comment type="subunit">
    <text evidence="36">Homodimer; disulfide-linked. Heterodimer with KCNK2; disulfide-linked. In astrocytes, forms mostly heterodimeric potassium channels with KCNK2, with only a minor proportion of functional channels containing homodimeric KCNK1. Interacts with KCNK3 and KCNK9, forming functional heterodimeric channels. Interacts with GNG4. Identified in a complex with PSD and ARF6; interacts only with PSD that is bound to ARF6. Interacts with UBE2I.</text>
</comment>
<feature type="compositionally biased region" description="Polar residues" evidence="40">
    <location>
        <begin position="325"/>
        <end position="337"/>
    </location>
</feature>
<dbReference type="InterPro" id="IPR001779">
    <property type="entry name" value="2pore_dom_K_chnl_TWIK1"/>
</dbReference>
<proteinExistence type="inferred from homology"/>
<feature type="transmembrane region" description="Helical" evidence="41">
    <location>
        <begin position="188"/>
        <end position="212"/>
    </location>
</feature>
<evidence type="ECO:0000256" key="29">
    <source>
        <dbReference type="ARBA" id="ARBA00034109"/>
    </source>
</evidence>
<dbReference type="SUPFAM" id="SSF81324">
    <property type="entry name" value="Voltage-gated potassium channels"/>
    <property type="match status" value="2"/>
</dbReference>
<evidence type="ECO:0000256" key="19">
    <source>
        <dbReference type="ARBA" id="ARBA00022989"/>
    </source>
</evidence>
<keyword evidence="24" id="KW-0325">Glycoprotein</keyword>
<protein>
    <recommendedName>
        <fullName evidence="9">Potassium channel subfamily K member 1</fullName>
    </recommendedName>
</protein>
<comment type="subcellular location">
    <subcellularLocation>
        <location evidence="3">Apical cell membrane</location>
    </subcellularLocation>
    <subcellularLocation>
        <location evidence="7">Cell membrane</location>
        <topology evidence="7">Multi-pass membrane protein</topology>
    </subcellularLocation>
    <subcellularLocation>
        <location evidence="4">Cell projection</location>
        <location evidence="4">Dendrite</location>
    </subcellularLocation>
    <subcellularLocation>
        <location evidence="6">Cytoplasmic vesicle</location>
    </subcellularLocation>
    <subcellularLocation>
        <location evidence="5">Perikaryon</location>
    </subcellularLocation>
    <subcellularLocation>
        <location evidence="2">Recycling endosome</location>
    </subcellularLocation>
    <subcellularLocation>
        <location evidence="29">Synaptic cell membrane</location>
    </subcellularLocation>
</comment>
<evidence type="ECO:0000256" key="17">
    <source>
        <dbReference type="ARBA" id="ARBA00022843"/>
    </source>
</evidence>
<feature type="domain" description="Potassium channel" evidence="42">
    <location>
        <begin position="107"/>
        <end position="164"/>
    </location>
</feature>
<dbReference type="InterPro" id="IPR013099">
    <property type="entry name" value="K_chnl_dom"/>
</dbReference>
<keyword evidence="18 37" id="KW-0630">Potassium</keyword>
<comment type="catalytic activity">
    <reaction evidence="32">
        <text>L-glutamate(out) = L-glutamate(in)</text>
        <dbReference type="Rhea" id="RHEA:66336"/>
        <dbReference type="ChEBI" id="CHEBI:29985"/>
    </reaction>
</comment>
<evidence type="ECO:0000256" key="37">
    <source>
        <dbReference type="PIRNR" id="PIRNR038061"/>
    </source>
</evidence>
<keyword evidence="13 37" id="KW-0633">Potassium transport</keyword>
<evidence type="ECO:0000256" key="22">
    <source>
        <dbReference type="ARBA" id="ARBA00023136"/>
    </source>
</evidence>
<dbReference type="Gene3D" id="1.10.287.70">
    <property type="match status" value="1"/>
</dbReference>
<keyword evidence="22 37" id="KW-0472">Membrane</keyword>
<evidence type="ECO:0000256" key="18">
    <source>
        <dbReference type="ARBA" id="ARBA00022958"/>
    </source>
</evidence>
<feature type="transmembrane region" description="Helical" evidence="41">
    <location>
        <begin position="110"/>
        <end position="131"/>
    </location>
</feature>
<evidence type="ECO:0000256" key="6">
    <source>
        <dbReference type="ARBA" id="ARBA00004541"/>
    </source>
</evidence>
<comment type="catalytic activity">
    <reaction evidence="30">
        <text>K(+)(in) = K(+)(out)</text>
        <dbReference type="Rhea" id="RHEA:29463"/>
        <dbReference type="ChEBI" id="CHEBI:29103"/>
    </reaction>
</comment>
<dbReference type="PIRSF" id="PIRSF038061">
    <property type="entry name" value="K_channel_subfamily_K_type"/>
    <property type="match status" value="1"/>
</dbReference>
<keyword evidence="17" id="KW-0832">Ubl conjugation</keyword>
<comment type="catalytic activity">
    <reaction evidence="28">
        <text>chloride(in) = chloride(out)</text>
        <dbReference type="Rhea" id="RHEA:29823"/>
        <dbReference type="ChEBI" id="CHEBI:17996"/>
    </reaction>
</comment>
<evidence type="ECO:0000256" key="5">
    <source>
        <dbReference type="ARBA" id="ARBA00004484"/>
    </source>
</evidence>
<dbReference type="Proteomes" id="UP001519460">
    <property type="component" value="Unassembled WGS sequence"/>
</dbReference>
<keyword evidence="14 39" id="KW-0812">Transmembrane</keyword>
<feature type="region of interest" description="Disordered" evidence="40">
    <location>
        <begin position="300"/>
        <end position="347"/>
    </location>
</feature>
<evidence type="ECO:0000256" key="31">
    <source>
        <dbReference type="ARBA" id="ARBA00036239"/>
    </source>
</evidence>
<evidence type="ECO:0000256" key="26">
    <source>
        <dbReference type="ARBA" id="ARBA00023303"/>
    </source>
</evidence>
<evidence type="ECO:0000313" key="44">
    <source>
        <dbReference type="Proteomes" id="UP001519460"/>
    </source>
</evidence>
<organism evidence="43 44">
    <name type="scientific">Batillaria attramentaria</name>
    <dbReference type="NCBI Taxonomy" id="370345"/>
    <lineage>
        <taxon>Eukaryota</taxon>
        <taxon>Metazoa</taxon>
        <taxon>Spiralia</taxon>
        <taxon>Lophotrochozoa</taxon>
        <taxon>Mollusca</taxon>
        <taxon>Gastropoda</taxon>
        <taxon>Caenogastropoda</taxon>
        <taxon>Sorbeoconcha</taxon>
        <taxon>Cerithioidea</taxon>
        <taxon>Batillariidae</taxon>
        <taxon>Batillaria</taxon>
    </lineage>
</organism>
<evidence type="ECO:0000256" key="12">
    <source>
        <dbReference type="ARBA" id="ARBA00022499"/>
    </source>
</evidence>
<evidence type="ECO:0000256" key="36">
    <source>
        <dbReference type="ARBA" id="ARBA00046361"/>
    </source>
</evidence>
<dbReference type="GO" id="GO:0030425">
    <property type="term" value="C:dendrite"/>
    <property type="evidence" value="ECO:0007669"/>
    <property type="project" value="UniProtKB-SubCell"/>
</dbReference>
<evidence type="ECO:0000313" key="43">
    <source>
        <dbReference type="EMBL" id="KAK7488673.1"/>
    </source>
</evidence>
<evidence type="ECO:0000256" key="11">
    <source>
        <dbReference type="ARBA" id="ARBA00022475"/>
    </source>
</evidence>
<keyword evidence="11" id="KW-1003">Cell membrane</keyword>
<dbReference type="PRINTS" id="PR01096">
    <property type="entry name" value="TWIK1CHANNEL"/>
</dbReference>
<dbReference type="GO" id="GO:0097060">
    <property type="term" value="C:synaptic membrane"/>
    <property type="evidence" value="ECO:0007669"/>
    <property type="project" value="UniProtKB-SubCell"/>
</dbReference>
<evidence type="ECO:0000256" key="25">
    <source>
        <dbReference type="ARBA" id="ARBA00023273"/>
    </source>
</evidence>
<evidence type="ECO:0000256" key="41">
    <source>
        <dbReference type="SAM" id="Phobius"/>
    </source>
</evidence>
<keyword evidence="21 37" id="KW-0406">Ion transport</keyword>
<feature type="compositionally biased region" description="Basic and acidic residues" evidence="40">
    <location>
        <begin position="338"/>
        <end position="347"/>
    </location>
</feature>
<dbReference type="EMBL" id="JACVVK020000148">
    <property type="protein sequence ID" value="KAK7488673.1"/>
    <property type="molecule type" value="Genomic_DNA"/>
</dbReference>
<dbReference type="PANTHER" id="PTHR11003">
    <property type="entry name" value="POTASSIUM CHANNEL, SUBFAMILY K"/>
    <property type="match status" value="1"/>
</dbReference>
<reference evidence="43 44" key="1">
    <citation type="journal article" date="2023" name="Sci. Data">
        <title>Genome assembly of the Korean intertidal mud-creeper Batillaria attramentaria.</title>
        <authorList>
            <person name="Patra A.K."/>
            <person name="Ho P.T."/>
            <person name="Jun S."/>
            <person name="Lee S.J."/>
            <person name="Kim Y."/>
            <person name="Won Y.J."/>
        </authorList>
    </citation>
    <scope>NUCLEOTIDE SEQUENCE [LARGE SCALE GENOMIC DNA]</scope>
    <source>
        <strain evidence="43">Wonlab-2016</strain>
    </source>
</reference>
<evidence type="ECO:0000256" key="14">
    <source>
        <dbReference type="ARBA" id="ARBA00022692"/>
    </source>
</evidence>
<evidence type="ECO:0000256" key="39">
    <source>
        <dbReference type="RuleBase" id="RU003857"/>
    </source>
</evidence>
<feature type="transmembrane region" description="Helical" evidence="41">
    <location>
        <begin position="224"/>
        <end position="241"/>
    </location>
</feature>
<feature type="domain" description="Potassium channel" evidence="42">
    <location>
        <begin position="201"/>
        <end position="277"/>
    </location>
</feature>
<dbReference type="GO" id="GO:0055037">
    <property type="term" value="C:recycling endosome"/>
    <property type="evidence" value="ECO:0007669"/>
    <property type="project" value="UniProtKB-SubCell"/>
</dbReference>
<evidence type="ECO:0000256" key="16">
    <source>
        <dbReference type="ARBA" id="ARBA00022826"/>
    </source>
</evidence>
<evidence type="ECO:0000256" key="32">
    <source>
        <dbReference type="ARBA" id="ARBA00036683"/>
    </source>
</evidence>
<keyword evidence="15" id="KW-0967">Endosome</keyword>
<dbReference type="AlphaFoldDB" id="A0ABD0KNQ4"/>
<dbReference type="InterPro" id="IPR005408">
    <property type="entry name" value="2pore_dom_K_chnl_TWIK"/>
</dbReference>
<evidence type="ECO:0000256" key="3">
    <source>
        <dbReference type="ARBA" id="ARBA00004221"/>
    </source>
</evidence>
<evidence type="ECO:0000259" key="42">
    <source>
        <dbReference type="Pfam" id="PF07885"/>
    </source>
</evidence>
<comment type="catalytic activity">
    <reaction evidence="33">
        <text>Li(+)(in) = Li(+)(out)</text>
        <dbReference type="Rhea" id="RHEA:78551"/>
        <dbReference type="ChEBI" id="CHEBI:49713"/>
    </reaction>
</comment>
<comment type="catalytic activity">
    <reaction evidence="35">
        <text>Cs(+)(in) = Cs(+)(out)</text>
        <dbReference type="Rhea" id="RHEA:78555"/>
        <dbReference type="ChEBI" id="CHEBI:49547"/>
    </reaction>
</comment>
<keyword evidence="10 37" id="KW-0813">Transport</keyword>
<dbReference type="PANTHER" id="PTHR11003:SF249">
    <property type="entry name" value="TWO PORE POTASSIUM CHANNEL PROTEIN SUP-9"/>
    <property type="match status" value="1"/>
</dbReference>
<name>A0ABD0KNQ4_9CAEN</name>
<keyword evidence="44" id="KW-1185">Reference proteome</keyword>
<evidence type="ECO:0000256" key="13">
    <source>
        <dbReference type="ARBA" id="ARBA00022538"/>
    </source>
</evidence>
<keyword evidence="20" id="KW-0770">Synapse</keyword>
<dbReference type="Pfam" id="PF07885">
    <property type="entry name" value="Ion_trans_2"/>
    <property type="match status" value="2"/>
</dbReference>
<keyword evidence="25" id="KW-0966">Cell projection</keyword>
<feature type="transmembrane region" description="Helical" evidence="41">
    <location>
        <begin position="15"/>
        <end position="36"/>
    </location>
</feature>
<comment type="catalytic activity">
    <reaction evidence="1">
        <text>NH4(+)(in) = NH4(+)(out)</text>
        <dbReference type="Rhea" id="RHEA:28747"/>
        <dbReference type="ChEBI" id="CHEBI:28938"/>
    </reaction>
</comment>
<feature type="transmembrane region" description="Helical" evidence="41">
    <location>
        <begin position="143"/>
        <end position="176"/>
    </location>
</feature>
<feature type="glycosylation site" description="N-linked (GlcNAc...) asparagine" evidence="38">
    <location>
        <position position="102"/>
    </location>
</feature>
<evidence type="ECO:0000256" key="34">
    <source>
        <dbReference type="ARBA" id="ARBA00044657"/>
    </source>
</evidence>
<keyword evidence="12" id="KW-1017">Isopeptide bond</keyword>
<dbReference type="GO" id="GO:0043204">
    <property type="term" value="C:perikaryon"/>
    <property type="evidence" value="ECO:0007669"/>
    <property type="project" value="UniProtKB-SubCell"/>
</dbReference>
<evidence type="ECO:0000256" key="9">
    <source>
        <dbReference type="ARBA" id="ARBA00016212"/>
    </source>
</evidence>
<dbReference type="InterPro" id="IPR003280">
    <property type="entry name" value="2pore_dom_K_chnl"/>
</dbReference>
<feature type="transmembrane region" description="Helical" evidence="41">
    <location>
        <begin position="253"/>
        <end position="277"/>
    </location>
</feature>
<evidence type="ECO:0000256" key="23">
    <source>
        <dbReference type="ARBA" id="ARBA00023157"/>
    </source>
</evidence>
<evidence type="ECO:0000256" key="1">
    <source>
        <dbReference type="ARBA" id="ARBA00000309"/>
    </source>
</evidence>
<sequence length="347" mass="38669">MKSSATCCTNVNIRLLVHIVVFVGYLCVGAAVFQLLEGPEEDKIVKELQETRARFMDITQDCISGLSFNGSCVKRGQVDDELERFIEKVVLAANRGVSATRNVTMSEPNWSFGQALFFASTVLTTIGYGRVTPLSDVGKGFCVIYAVIGIPLTLILFTALVERILIPVKAFLYFLFRRLGHLYKAFHIQLLHLVVVVSALIIFFMLIPAGIYTALEPTWNYLDAFYYCFISLTTIGLGDYIPGDTTNQPHRALYKVSTTVYLLLGLLMMMVVLSVLYDIPELNLGFHFYMKSDMVDEEQTRLKSDTSDGAGPGNQYKKHQDEAESQSGRSAGTYQSFQDKDTGSGEE</sequence>
<evidence type="ECO:0000256" key="7">
    <source>
        <dbReference type="ARBA" id="ARBA00004651"/>
    </source>
</evidence>
<comment type="catalytic activity">
    <reaction evidence="31">
        <text>Na(+)(in) = Na(+)(out)</text>
        <dbReference type="Rhea" id="RHEA:34963"/>
        <dbReference type="ChEBI" id="CHEBI:29101"/>
    </reaction>
</comment>
<evidence type="ECO:0000256" key="30">
    <source>
        <dbReference type="ARBA" id="ARBA00034430"/>
    </source>
</evidence>
<evidence type="ECO:0000256" key="20">
    <source>
        <dbReference type="ARBA" id="ARBA00023018"/>
    </source>
</evidence>